<dbReference type="Pfam" id="PF04926">
    <property type="entry name" value="PAP_RNA-bind"/>
    <property type="match status" value="1"/>
</dbReference>
<evidence type="ECO:0000256" key="4">
    <source>
        <dbReference type="ARBA" id="ARBA00010912"/>
    </source>
</evidence>
<organism evidence="17 18">
    <name type="scientific">Aphanomyces euteiches</name>
    <dbReference type="NCBI Taxonomy" id="100861"/>
    <lineage>
        <taxon>Eukaryota</taxon>
        <taxon>Sar</taxon>
        <taxon>Stramenopiles</taxon>
        <taxon>Oomycota</taxon>
        <taxon>Saprolegniomycetes</taxon>
        <taxon>Saprolegniales</taxon>
        <taxon>Verrucalvaceae</taxon>
        <taxon>Aphanomyces</taxon>
    </lineage>
</organism>
<dbReference type="InterPro" id="IPR043519">
    <property type="entry name" value="NT_sf"/>
</dbReference>
<keyword evidence="10" id="KW-0067">ATP-binding</keyword>
<evidence type="ECO:0000256" key="6">
    <source>
        <dbReference type="ARBA" id="ARBA00022664"/>
    </source>
</evidence>
<dbReference type="GO" id="GO:0046872">
    <property type="term" value="F:metal ion binding"/>
    <property type="evidence" value="ECO:0007669"/>
    <property type="project" value="UniProtKB-KW"/>
</dbReference>
<feature type="compositionally biased region" description="Pro residues" evidence="13">
    <location>
        <begin position="123"/>
        <end position="138"/>
    </location>
</feature>
<dbReference type="EMBL" id="VJMJ01000111">
    <property type="protein sequence ID" value="KAF0734521.1"/>
    <property type="molecule type" value="Genomic_DNA"/>
</dbReference>
<dbReference type="PANTHER" id="PTHR10682">
    <property type="entry name" value="POLY A POLYMERASE"/>
    <property type="match status" value="1"/>
</dbReference>
<proteinExistence type="inferred from homology"/>
<keyword evidence="11" id="KW-0460">Magnesium</keyword>
<dbReference type="InterPro" id="IPR007012">
    <property type="entry name" value="PolA_pol_cen_dom"/>
</dbReference>
<feature type="compositionally biased region" description="Low complexity" evidence="13">
    <location>
        <begin position="37"/>
        <end position="46"/>
    </location>
</feature>
<feature type="region of interest" description="Disordered" evidence="13">
    <location>
        <begin position="99"/>
        <end position="153"/>
    </location>
</feature>
<dbReference type="VEuPathDB" id="FungiDB:AeMF1_010673"/>
<dbReference type="PANTHER" id="PTHR10682:SF10">
    <property type="entry name" value="POLYNUCLEOTIDE ADENYLYLTRANSFERASE"/>
    <property type="match status" value="1"/>
</dbReference>
<dbReference type="GO" id="GO:0006397">
    <property type="term" value="P:mRNA processing"/>
    <property type="evidence" value="ECO:0007669"/>
    <property type="project" value="UniProtKB-KW"/>
</dbReference>
<evidence type="ECO:0000256" key="7">
    <source>
        <dbReference type="ARBA" id="ARBA00022679"/>
    </source>
</evidence>
<dbReference type="GO" id="GO:0005524">
    <property type="term" value="F:ATP binding"/>
    <property type="evidence" value="ECO:0007669"/>
    <property type="project" value="UniProtKB-KW"/>
</dbReference>
<sequence length="731" mass="80403">MKESQVVLSLQCKGKRPRELHLAILGDKDNASQPTVCSSSSCSSASTMPPRHLEDDSNDTCNVLQTHGRGTYKDALLCRSLEESVDTLPSTEIDNLSTASVASTLSPPDSPVEISDNQAPSPVFSPPLPPLPPSPPLPNDSQSRMSRHSKASAARIETSVLRGAIAHAAAQGVLSKSSKREMRQSMLRGQTNVILERLRRKCHLQPVVAPQTLPSPSEFELRLTNGLLKCINALAPLQDGDRLAAKHMALVEVNRTVDKWMQTMATTQSATGRRQHKALVFVGGSSYLKVDTGDSVMDLAVLCPHDVAPSDFFTDFRALLGETSVDEATFVPTLHCSLHDVHLALVFARYTQTIVPSHLPLHSDHILAGMDAHSVRALTVPRTASLVLELVPNPSTFRTVLRVVRLWAKMRGVDSAKMGFLRGVSWTVLVAFVCQMYPTATPALLVHHFFIVLSTWTWPMPIMLAKPYDAGHGFPQWSPSTDVHDRGHVMPILTPGYPAMNSATTVTLSTLRVLREEWTRGKLILDDMQLNALSSPVAWTTLFAPSDFTVRYDHYLHVRLTSVDDQPLARLASIVTTRLRKLVDTLQLTEHVLSVHPFPTLFQDDCATTMKTKSSEATQRRGGSFFVGFEVARNMSPTAIVAPVLKYFVATQLQLKTGVVTIDYASWQDLPDAIFPQGRDHAAGDRAKYMLSRAHKLHMAALHHNQQPPQPPLPPSLTPSVDFSLTCNNKH</sequence>
<dbReference type="InterPro" id="IPR007010">
    <property type="entry name" value="PolA_pol_RNA-bd_dom"/>
</dbReference>
<feature type="domain" description="Poly(A) polymerase central" evidence="15">
    <location>
        <begin position="396"/>
        <end position="544"/>
    </location>
</feature>
<dbReference type="Pfam" id="PF20750">
    <property type="entry name" value="PAP_NTPase"/>
    <property type="match status" value="1"/>
</dbReference>
<evidence type="ECO:0000313" key="18">
    <source>
        <dbReference type="Proteomes" id="UP000481153"/>
    </source>
</evidence>
<reference evidence="17 18" key="1">
    <citation type="submission" date="2019-07" db="EMBL/GenBank/DDBJ databases">
        <title>Genomics analysis of Aphanomyces spp. identifies a new class of oomycete effector associated with host adaptation.</title>
        <authorList>
            <person name="Gaulin E."/>
        </authorList>
    </citation>
    <scope>NUCLEOTIDE SEQUENCE [LARGE SCALE GENOMIC DNA]</scope>
    <source>
        <strain evidence="17 18">ATCC 201684</strain>
    </source>
</reference>
<evidence type="ECO:0000256" key="12">
    <source>
        <dbReference type="ARBA" id="ARBA00023242"/>
    </source>
</evidence>
<dbReference type="GO" id="GO:0003723">
    <property type="term" value="F:RNA binding"/>
    <property type="evidence" value="ECO:0007669"/>
    <property type="project" value="InterPro"/>
</dbReference>
<dbReference type="SUPFAM" id="SSF81631">
    <property type="entry name" value="PAP/OAS1 substrate-binding domain"/>
    <property type="match status" value="1"/>
</dbReference>
<evidence type="ECO:0000256" key="10">
    <source>
        <dbReference type="ARBA" id="ARBA00022840"/>
    </source>
</evidence>
<evidence type="ECO:0000256" key="2">
    <source>
        <dbReference type="ARBA" id="ARBA00001946"/>
    </source>
</evidence>
<feature type="domain" description="Poly(A) polymerase RNA-binding" evidence="14">
    <location>
        <begin position="548"/>
        <end position="618"/>
    </location>
</feature>
<feature type="region of interest" description="Disordered" evidence="13">
    <location>
        <begin position="31"/>
        <end position="57"/>
    </location>
</feature>
<evidence type="ECO:0000256" key="11">
    <source>
        <dbReference type="ARBA" id="ARBA00022842"/>
    </source>
</evidence>
<gene>
    <name evidence="17" type="ORF">Ae201684_008766</name>
</gene>
<dbReference type="Proteomes" id="UP000481153">
    <property type="component" value="Unassembled WGS sequence"/>
</dbReference>
<protein>
    <recommendedName>
        <fullName evidence="5">polynucleotide adenylyltransferase</fullName>
        <ecNumber evidence="5">2.7.7.19</ecNumber>
    </recommendedName>
</protein>
<dbReference type="EC" id="2.7.7.19" evidence="5"/>
<comment type="similarity">
    <text evidence="4">Belongs to the poly(A) polymerase family.</text>
</comment>
<dbReference type="Gene3D" id="3.30.70.590">
    <property type="entry name" value="Poly(A) polymerase predicted RNA binding domain"/>
    <property type="match status" value="1"/>
</dbReference>
<feature type="domain" description="Poly(A) polymerase nucleotidyltransferase" evidence="16">
    <location>
        <begin position="210"/>
        <end position="391"/>
    </location>
</feature>
<evidence type="ECO:0000259" key="15">
    <source>
        <dbReference type="Pfam" id="PF04928"/>
    </source>
</evidence>
<evidence type="ECO:0000259" key="14">
    <source>
        <dbReference type="Pfam" id="PF04926"/>
    </source>
</evidence>
<dbReference type="Gene3D" id="3.30.460.10">
    <property type="entry name" value="Beta Polymerase, domain 2"/>
    <property type="match status" value="1"/>
</dbReference>
<evidence type="ECO:0000256" key="5">
    <source>
        <dbReference type="ARBA" id="ARBA00012388"/>
    </source>
</evidence>
<dbReference type="SUPFAM" id="SSF55003">
    <property type="entry name" value="PAP/Archaeal CCA-adding enzyme, C-terminal domain"/>
    <property type="match status" value="1"/>
</dbReference>
<dbReference type="SUPFAM" id="SSF81301">
    <property type="entry name" value="Nucleotidyltransferase"/>
    <property type="match status" value="1"/>
</dbReference>
<evidence type="ECO:0000256" key="3">
    <source>
        <dbReference type="ARBA" id="ARBA00004123"/>
    </source>
</evidence>
<dbReference type="FunFam" id="1.10.1410.10:FF:000001">
    <property type="entry name" value="Putative poly(A) polymerase gamma"/>
    <property type="match status" value="1"/>
</dbReference>
<dbReference type="InterPro" id="IPR011068">
    <property type="entry name" value="NuclTrfase_I-like_C"/>
</dbReference>
<keyword evidence="9" id="KW-0547">Nucleotide-binding</keyword>
<dbReference type="InterPro" id="IPR048840">
    <property type="entry name" value="PolA_pol_NTPase"/>
</dbReference>
<keyword evidence="8" id="KW-0479">Metal-binding</keyword>
<dbReference type="Gene3D" id="1.10.1410.10">
    <property type="match status" value="1"/>
</dbReference>
<comment type="caution">
    <text evidence="17">The sequence shown here is derived from an EMBL/GenBank/DDBJ whole genome shotgun (WGS) entry which is preliminary data.</text>
</comment>
<dbReference type="GO" id="GO:0031123">
    <property type="term" value="P:RNA 3'-end processing"/>
    <property type="evidence" value="ECO:0007669"/>
    <property type="project" value="InterPro"/>
</dbReference>
<evidence type="ECO:0000256" key="8">
    <source>
        <dbReference type="ARBA" id="ARBA00022723"/>
    </source>
</evidence>
<dbReference type="GO" id="GO:1990817">
    <property type="term" value="F:poly(A) RNA polymerase activity"/>
    <property type="evidence" value="ECO:0007669"/>
    <property type="project" value="UniProtKB-EC"/>
</dbReference>
<comment type="cofactor">
    <cofactor evidence="1">
        <name>Mn(2+)</name>
        <dbReference type="ChEBI" id="CHEBI:29035"/>
    </cofactor>
</comment>
<keyword evidence="7" id="KW-0808">Transferase</keyword>
<keyword evidence="18" id="KW-1185">Reference proteome</keyword>
<dbReference type="GO" id="GO:0005634">
    <property type="term" value="C:nucleus"/>
    <property type="evidence" value="ECO:0007669"/>
    <property type="project" value="UniProtKB-SubCell"/>
</dbReference>
<keyword evidence="6" id="KW-0507">mRNA processing</keyword>
<dbReference type="Pfam" id="PF04928">
    <property type="entry name" value="PAP_central"/>
    <property type="match status" value="1"/>
</dbReference>
<evidence type="ECO:0000256" key="1">
    <source>
        <dbReference type="ARBA" id="ARBA00001936"/>
    </source>
</evidence>
<comment type="subcellular location">
    <subcellularLocation>
        <location evidence="3">Nucleus</location>
    </subcellularLocation>
</comment>
<evidence type="ECO:0000259" key="16">
    <source>
        <dbReference type="Pfam" id="PF20750"/>
    </source>
</evidence>
<comment type="cofactor">
    <cofactor evidence="2">
        <name>Mg(2+)</name>
        <dbReference type="ChEBI" id="CHEBI:18420"/>
    </cofactor>
</comment>
<name>A0A6G0X3T4_9STRA</name>
<keyword evidence="12" id="KW-0539">Nucleus</keyword>
<accession>A0A6G0X3T4</accession>
<evidence type="ECO:0000256" key="13">
    <source>
        <dbReference type="SAM" id="MobiDB-lite"/>
    </source>
</evidence>
<dbReference type="AlphaFoldDB" id="A0A6G0X3T4"/>
<evidence type="ECO:0000313" key="17">
    <source>
        <dbReference type="EMBL" id="KAF0734521.1"/>
    </source>
</evidence>
<evidence type="ECO:0000256" key="9">
    <source>
        <dbReference type="ARBA" id="ARBA00022741"/>
    </source>
</evidence>